<dbReference type="EMBL" id="CP034328">
    <property type="protein sequence ID" value="AZL60073.1"/>
    <property type="molecule type" value="Genomic_DNA"/>
</dbReference>
<dbReference type="PANTHER" id="PTHR13420">
    <property type="entry name" value="UPF0235 PROTEIN C15ORF40"/>
    <property type="match status" value="1"/>
</dbReference>
<dbReference type="Pfam" id="PF02594">
    <property type="entry name" value="DUF167"/>
    <property type="match status" value="1"/>
</dbReference>
<name>A0A3S8U928_9RHOB</name>
<evidence type="ECO:0000256" key="1">
    <source>
        <dbReference type="ARBA" id="ARBA00010364"/>
    </source>
</evidence>
<dbReference type="Gene3D" id="3.30.1200.10">
    <property type="entry name" value="YggU-like"/>
    <property type="match status" value="1"/>
</dbReference>
<dbReference type="PANTHER" id="PTHR13420:SF7">
    <property type="entry name" value="UPF0235 PROTEIN C15ORF40"/>
    <property type="match status" value="1"/>
</dbReference>
<evidence type="ECO:0000313" key="4">
    <source>
        <dbReference type="Proteomes" id="UP000282002"/>
    </source>
</evidence>
<dbReference type="OrthoDB" id="3176309at2"/>
<dbReference type="InterPro" id="IPR003746">
    <property type="entry name" value="DUF167"/>
</dbReference>
<proteinExistence type="inferred from homology"/>
<dbReference type="SMART" id="SM01152">
    <property type="entry name" value="DUF167"/>
    <property type="match status" value="1"/>
</dbReference>
<dbReference type="SUPFAM" id="SSF69786">
    <property type="entry name" value="YggU-like"/>
    <property type="match status" value="1"/>
</dbReference>
<reference evidence="3 4" key="1">
    <citation type="submission" date="2018-12" db="EMBL/GenBank/DDBJ databases">
        <title>Complete genome sequencing of Tabrizicola sp. K13M18.</title>
        <authorList>
            <person name="Bae J.-W."/>
        </authorList>
    </citation>
    <scope>NUCLEOTIDE SEQUENCE [LARGE SCALE GENOMIC DNA]</scope>
    <source>
        <strain evidence="3 4">K13M18</strain>
    </source>
</reference>
<dbReference type="NCBIfam" id="TIGR00251">
    <property type="entry name" value="DUF167 family protein"/>
    <property type="match status" value="1"/>
</dbReference>
<sequence length="84" mass="8838">MTDLAHLAVPGAEISVRVTPNARRAAVAVVDGQIRIAVTVVPEDGRATEAAREALAKALGVAKTRLVLVRGAKSRDKLFRLDAP</sequence>
<dbReference type="KEGG" id="taw:EI545_15285"/>
<protein>
    <recommendedName>
        <fullName evidence="2">UPF0235 protein EI545_15285</fullName>
    </recommendedName>
</protein>
<dbReference type="AlphaFoldDB" id="A0A3S8U928"/>
<evidence type="ECO:0000313" key="3">
    <source>
        <dbReference type="EMBL" id="AZL60073.1"/>
    </source>
</evidence>
<dbReference type="HAMAP" id="MF_00634">
    <property type="entry name" value="UPF0235"/>
    <property type="match status" value="1"/>
</dbReference>
<dbReference type="GO" id="GO:0005737">
    <property type="term" value="C:cytoplasm"/>
    <property type="evidence" value="ECO:0007669"/>
    <property type="project" value="TreeGrafter"/>
</dbReference>
<accession>A0A3S8U928</accession>
<dbReference type="InterPro" id="IPR036591">
    <property type="entry name" value="YggU-like_sf"/>
</dbReference>
<dbReference type="RefSeq" id="WP_125326268.1">
    <property type="nucleotide sequence ID" value="NZ_CP034328.1"/>
</dbReference>
<organism evidence="3 4">
    <name type="scientific">Tabrizicola piscis</name>
    <dbReference type="NCBI Taxonomy" id="2494374"/>
    <lineage>
        <taxon>Bacteria</taxon>
        <taxon>Pseudomonadati</taxon>
        <taxon>Pseudomonadota</taxon>
        <taxon>Alphaproteobacteria</taxon>
        <taxon>Rhodobacterales</taxon>
        <taxon>Paracoccaceae</taxon>
        <taxon>Tabrizicola</taxon>
    </lineage>
</organism>
<gene>
    <name evidence="3" type="ORF">EI545_15285</name>
</gene>
<comment type="similarity">
    <text evidence="1 2">Belongs to the UPF0235 family.</text>
</comment>
<dbReference type="Proteomes" id="UP000282002">
    <property type="component" value="Chromosome"/>
</dbReference>
<keyword evidence="4" id="KW-1185">Reference proteome</keyword>
<evidence type="ECO:0000256" key="2">
    <source>
        <dbReference type="HAMAP-Rule" id="MF_00634"/>
    </source>
</evidence>